<feature type="transmembrane region" description="Helical" evidence="2">
    <location>
        <begin position="16"/>
        <end position="36"/>
    </location>
</feature>
<keyword evidence="4" id="KW-1185">Reference proteome</keyword>
<dbReference type="Proteomes" id="UP001141950">
    <property type="component" value="Unassembled WGS sequence"/>
</dbReference>
<accession>A0A9X2MIE6</accession>
<proteinExistence type="predicted"/>
<keyword evidence="2" id="KW-0472">Membrane</keyword>
<evidence type="ECO:0000313" key="3">
    <source>
        <dbReference type="EMBL" id="MCR2802348.1"/>
    </source>
</evidence>
<keyword evidence="1" id="KW-0175">Coiled coil</keyword>
<protein>
    <submittedName>
        <fullName evidence="3">Uncharacterized protein</fullName>
    </submittedName>
</protein>
<feature type="coiled-coil region" evidence="1">
    <location>
        <begin position="245"/>
        <end position="272"/>
    </location>
</feature>
<evidence type="ECO:0000313" key="4">
    <source>
        <dbReference type="Proteomes" id="UP001141950"/>
    </source>
</evidence>
<gene>
    <name evidence="3" type="ORF">NQZ67_00510</name>
</gene>
<dbReference type="AlphaFoldDB" id="A0A9X2MIE6"/>
<evidence type="ECO:0000256" key="1">
    <source>
        <dbReference type="SAM" id="Coils"/>
    </source>
</evidence>
<keyword evidence="2" id="KW-1133">Transmembrane helix</keyword>
<evidence type="ECO:0000256" key="2">
    <source>
        <dbReference type="SAM" id="Phobius"/>
    </source>
</evidence>
<organism evidence="3 4">
    <name type="scientific">Paenibacillus soyae</name>
    <dbReference type="NCBI Taxonomy" id="2969249"/>
    <lineage>
        <taxon>Bacteria</taxon>
        <taxon>Bacillati</taxon>
        <taxon>Bacillota</taxon>
        <taxon>Bacilli</taxon>
        <taxon>Bacillales</taxon>
        <taxon>Paenibacillaceae</taxon>
        <taxon>Paenibacillus</taxon>
    </lineage>
</organism>
<dbReference type="RefSeq" id="WP_257441833.1">
    <property type="nucleotide sequence ID" value="NZ_JANIPJ010000001.1"/>
</dbReference>
<keyword evidence="2" id="KW-0812">Transmembrane</keyword>
<reference evidence="3" key="1">
    <citation type="submission" date="2022-08" db="EMBL/GenBank/DDBJ databases">
        <title>The genomic sequence of strain Paenibacillus sp. SCIV0701.</title>
        <authorList>
            <person name="Zhao H."/>
        </authorList>
    </citation>
    <scope>NUCLEOTIDE SEQUENCE</scope>
    <source>
        <strain evidence="3">SCIV0701</strain>
    </source>
</reference>
<dbReference type="EMBL" id="JANIPJ010000001">
    <property type="protein sequence ID" value="MCR2802348.1"/>
    <property type="molecule type" value="Genomic_DNA"/>
</dbReference>
<comment type="caution">
    <text evidence="3">The sequence shown here is derived from an EMBL/GenBank/DDBJ whole genome shotgun (WGS) entry which is preliminary data.</text>
</comment>
<name>A0A9X2MIE6_9BACL</name>
<sequence>MRTIRMAKILIKEDGAVTVFAVVILSALLLFFSVLIDYARIAAFQLMSENAARAGVRSVLSAYDSWLFERYGLFGRGGTDGSEIFSEVMKASVGSRPFGSDEGMELVASTLDSSKLLTASTLGEHDVFARQVLEDMKYKAPIDFTLELVAKFTPMSQALRESSNAIQTLEQLRKLYERREDLLEKAVRLQEQAVQILIDSEALALVPAGRALSGSGSGTSAALAEGYGQYAAQAEHDASVPEGGEALYGEEIAAYEREVADLTKELRSGSNKLELKHAELLTEASQKVEEAERINGQMKLIIAQADTASGAGYGNVANAKAPGSGDYAMPDSTAKELEEIRKSGDKLLRTAEWFAGYKAELLEQGTNGTAVTSEIEQLLGRWSGAMSAPNSLAQASLLLSVAEIGKALQKYEQLYSLPGQVLKDRRDSVLDVSFKSKLAEQKRQTASKWTEANRMLQGLAGVPARPDHQAIFDQARTRFEQNLLFNQHAASASEAYKLNHPEDASAAAEQSATRMDGMFAGMSDMLLQGRDAYYFGEYAAGRYSYFEPQQLRGLLANGDVDGVSQTASFHNQELEYVLYGFHDPMGNLIAAYGELFSVRLAVRTMEGLIESRALGHPLLVLSAAILYGLEKTMEDMLSFAEKGSAPLSKYIKVELTYLDYLRLFIMMHRGDEEQRLGRMIAVIEQNTGLQLSSVPVGVTAEAKVSMKLWFLPGIMSMLGRLDLLQGKVIGSRYETTQTVGWSY</sequence>
<feature type="coiled-coil region" evidence="1">
    <location>
        <begin position="155"/>
        <end position="192"/>
    </location>
</feature>